<feature type="domain" description="NlpC/P60" evidence="8">
    <location>
        <begin position="230"/>
        <end position="344"/>
    </location>
</feature>
<evidence type="ECO:0000256" key="5">
    <source>
        <dbReference type="SAM" id="Coils"/>
    </source>
</evidence>
<dbReference type="InterPro" id="IPR000064">
    <property type="entry name" value="NLP_P60_dom"/>
</dbReference>
<evidence type="ECO:0000256" key="6">
    <source>
        <dbReference type="SAM" id="MobiDB-lite"/>
    </source>
</evidence>
<evidence type="ECO:0000256" key="4">
    <source>
        <dbReference type="ARBA" id="ARBA00022807"/>
    </source>
</evidence>
<dbReference type="RefSeq" id="WP_073497385.1">
    <property type="nucleotide sequence ID" value="NZ_FRBI01000006.1"/>
</dbReference>
<keyword evidence="10" id="KW-1185">Reference proteome</keyword>
<protein>
    <submittedName>
        <fullName evidence="9">Cell wall-associated hydrolase, NlpC family</fullName>
    </submittedName>
</protein>
<sequence length="344" mass="36492">MASHRRPKPASRTRVTVLTATAAAAVALSAQAANAAPAKPSKPTSVKDAKSQVDALYTQAEQATEKYNGASEKLKSLQTEAGTLQGQVARQQQHLNTLRDSLGTIAASQYRTGGIDPSLQLFLSSNPDSYLDQATALDQISSLQSTALQQLQDAKRTLDQERAEATAKLTELEATRTELGQRKAEANTKLAQAQKILNSLTAAQRRQIANDDARASRDSARAPMGGTPASGIAAAAYAAAQGRVGKPYVRGGNGPNSFDCSGLTSWAFRQAGVTIPRTAAEQANAGTHLSKSELQVGDLVIFYGDHHHVAFYAGNGMVLHAPKPGAYVRYEAMSDMPFQFGVRI</sequence>
<dbReference type="GO" id="GO:0008234">
    <property type="term" value="F:cysteine-type peptidase activity"/>
    <property type="evidence" value="ECO:0007669"/>
    <property type="project" value="UniProtKB-KW"/>
</dbReference>
<feature type="region of interest" description="Disordered" evidence="6">
    <location>
        <begin position="207"/>
        <end position="226"/>
    </location>
</feature>
<comment type="similarity">
    <text evidence="1">Belongs to the peptidase C40 family.</text>
</comment>
<evidence type="ECO:0000313" key="9">
    <source>
        <dbReference type="EMBL" id="SHL86157.1"/>
    </source>
</evidence>
<keyword evidence="4" id="KW-0788">Thiol protease</keyword>
<dbReference type="EMBL" id="FRBI01000006">
    <property type="protein sequence ID" value="SHL86157.1"/>
    <property type="molecule type" value="Genomic_DNA"/>
</dbReference>
<dbReference type="PROSITE" id="PS51935">
    <property type="entry name" value="NLPC_P60"/>
    <property type="match status" value="1"/>
</dbReference>
<evidence type="ECO:0000256" key="2">
    <source>
        <dbReference type="ARBA" id="ARBA00022670"/>
    </source>
</evidence>
<keyword evidence="5" id="KW-0175">Coiled coil</keyword>
<reference evidence="9 10" key="1">
    <citation type="submission" date="2016-11" db="EMBL/GenBank/DDBJ databases">
        <authorList>
            <person name="Jaros S."/>
            <person name="Januszkiewicz K."/>
            <person name="Wedrychowicz H."/>
        </authorList>
    </citation>
    <scope>NUCLEOTIDE SEQUENCE [LARGE SCALE GENOMIC DNA]</scope>
    <source>
        <strain evidence="9 10">CGMCC 4.2025</strain>
    </source>
</reference>
<feature type="chain" id="PRO_5012613127" evidence="7">
    <location>
        <begin position="36"/>
        <end position="344"/>
    </location>
</feature>
<accession>A0A1M7E367</accession>
<dbReference type="Proteomes" id="UP000184111">
    <property type="component" value="Unassembled WGS sequence"/>
</dbReference>
<keyword evidence="7" id="KW-0732">Signal</keyword>
<dbReference type="InterPro" id="IPR038765">
    <property type="entry name" value="Papain-like_cys_pep_sf"/>
</dbReference>
<keyword evidence="2" id="KW-0645">Protease</keyword>
<dbReference type="PANTHER" id="PTHR47359">
    <property type="entry name" value="PEPTIDOGLYCAN DL-ENDOPEPTIDASE CWLO"/>
    <property type="match status" value="1"/>
</dbReference>
<evidence type="ECO:0000256" key="1">
    <source>
        <dbReference type="ARBA" id="ARBA00007074"/>
    </source>
</evidence>
<dbReference type="SUPFAM" id="SSF54001">
    <property type="entry name" value="Cysteine proteinases"/>
    <property type="match status" value="1"/>
</dbReference>
<name>A0A1M7E367_9ACTN</name>
<gene>
    <name evidence="9" type="ORF">SAMN05216499_106271</name>
</gene>
<evidence type="ECO:0000256" key="7">
    <source>
        <dbReference type="SAM" id="SignalP"/>
    </source>
</evidence>
<evidence type="ECO:0000256" key="3">
    <source>
        <dbReference type="ARBA" id="ARBA00022801"/>
    </source>
</evidence>
<dbReference type="PANTHER" id="PTHR47359:SF3">
    <property type="entry name" value="NLP_P60 DOMAIN-CONTAINING PROTEIN-RELATED"/>
    <property type="match status" value="1"/>
</dbReference>
<feature type="compositionally biased region" description="Low complexity" evidence="6">
    <location>
        <begin position="30"/>
        <end position="44"/>
    </location>
</feature>
<feature type="region of interest" description="Disordered" evidence="6">
    <location>
        <begin position="30"/>
        <end position="50"/>
    </location>
</feature>
<dbReference type="GO" id="GO:0006508">
    <property type="term" value="P:proteolysis"/>
    <property type="evidence" value="ECO:0007669"/>
    <property type="project" value="UniProtKB-KW"/>
</dbReference>
<dbReference type="AlphaFoldDB" id="A0A1M7E367"/>
<keyword evidence="3 9" id="KW-0378">Hydrolase</keyword>
<proteinExistence type="inferred from homology"/>
<feature type="signal peptide" evidence="7">
    <location>
        <begin position="1"/>
        <end position="35"/>
    </location>
</feature>
<dbReference type="Gene3D" id="3.90.1720.10">
    <property type="entry name" value="endopeptidase domain like (from Nostoc punctiforme)"/>
    <property type="match status" value="1"/>
</dbReference>
<dbReference type="STRING" id="310782.SAMN05216499_106271"/>
<feature type="coiled-coil region" evidence="5">
    <location>
        <begin position="144"/>
        <end position="203"/>
    </location>
</feature>
<dbReference type="InterPro" id="IPR051794">
    <property type="entry name" value="PG_Endopeptidase_C40"/>
</dbReference>
<evidence type="ECO:0000259" key="8">
    <source>
        <dbReference type="PROSITE" id="PS51935"/>
    </source>
</evidence>
<dbReference type="Pfam" id="PF00877">
    <property type="entry name" value="NLPC_P60"/>
    <property type="match status" value="1"/>
</dbReference>
<dbReference type="OrthoDB" id="5177647at2"/>
<feature type="compositionally biased region" description="Basic and acidic residues" evidence="6">
    <location>
        <begin position="208"/>
        <end position="220"/>
    </location>
</feature>
<evidence type="ECO:0000313" key="10">
    <source>
        <dbReference type="Proteomes" id="UP000184111"/>
    </source>
</evidence>
<organism evidence="9 10">
    <name type="scientific">Actinacidiphila paucisporea</name>
    <dbReference type="NCBI Taxonomy" id="310782"/>
    <lineage>
        <taxon>Bacteria</taxon>
        <taxon>Bacillati</taxon>
        <taxon>Actinomycetota</taxon>
        <taxon>Actinomycetes</taxon>
        <taxon>Kitasatosporales</taxon>
        <taxon>Streptomycetaceae</taxon>
        <taxon>Actinacidiphila</taxon>
    </lineage>
</organism>